<name>A0ABQ9NK18_9PEZI</name>
<dbReference type="EMBL" id="JAPDRL010000206">
    <property type="protein sequence ID" value="KAJ9654855.1"/>
    <property type="molecule type" value="Genomic_DNA"/>
</dbReference>
<feature type="region of interest" description="Disordered" evidence="5">
    <location>
        <begin position="229"/>
        <end position="249"/>
    </location>
</feature>
<comment type="similarity">
    <text evidence="1">Belongs to the RAD52 family.</text>
</comment>
<evidence type="ECO:0000313" key="7">
    <source>
        <dbReference type="Proteomes" id="UP001172684"/>
    </source>
</evidence>
<sequence length="249" mass="27582">MPFARLSAPRSEHHSESFRRDNATDTRTYRAGDCPSADGGKEHNLAGEKVILLANEVFGFNGWSSAIRNVQIDFVDENQSTGQITLGLSIIVRVTLRDGTFHDNIGYGHVENCNGKAVAFEQAKREAATDALKRALRHFGNVFENYLYNKEYISKVTTVKVAPKEAIADAPSEERPRATRFARNQSNAFDRTVLENEFGGNPFNEVDFSEGHPDEVVLDYASVTKAAADVSEMRSNARPPHSVPPPQSR</sequence>
<evidence type="ECO:0000313" key="6">
    <source>
        <dbReference type="EMBL" id="KAJ9654855.1"/>
    </source>
</evidence>
<feature type="compositionally biased region" description="Basic and acidic residues" evidence="5">
    <location>
        <begin position="10"/>
        <end position="30"/>
    </location>
</feature>
<proteinExistence type="inferred from homology"/>
<reference evidence="6" key="1">
    <citation type="submission" date="2022-10" db="EMBL/GenBank/DDBJ databases">
        <title>Culturing micro-colonial fungi from biological soil crusts in the Mojave desert and describing Neophaeococcomyces mojavensis, and introducing the new genera and species Taxawa tesnikishii.</title>
        <authorList>
            <person name="Kurbessoian T."/>
            <person name="Stajich J.E."/>
        </authorList>
    </citation>
    <scope>NUCLEOTIDE SEQUENCE</scope>
    <source>
        <strain evidence="6">TK_1</strain>
    </source>
</reference>
<dbReference type="PANTHER" id="PTHR12132">
    <property type="entry name" value="DNA REPAIR AND RECOMBINATION PROTEIN RAD52, RAD59"/>
    <property type="match status" value="1"/>
</dbReference>
<keyword evidence="3" id="KW-0233">DNA recombination</keyword>
<dbReference type="InterPro" id="IPR041247">
    <property type="entry name" value="Rad52_fam"/>
</dbReference>
<keyword evidence="2" id="KW-0227">DNA damage</keyword>
<comment type="caution">
    <text evidence="6">The sequence shown here is derived from an EMBL/GenBank/DDBJ whole genome shotgun (WGS) entry which is preliminary data.</text>
</comment>
<keyword evidence="7" id="KW-1185">Reference proteome</keyword>
<protein>
    <submittedName>
        <fullName evidence="6">DNA repair protein rad52</fullName>
    </submittedName>
</protein>
<dbReference type="Gene3D" id="3.30.390.80">
    <property type="entry name" value="DNA repair protein Rad52/59/22"/>
    <property type="match status" value="1"/>
</dbReference>
<accession>A0ABQ9NK18</accession>
<dbReference type="Proteomes" id="UP001172684">
    <property type="component" value="Unassembled WGS sequence"/>
</dbReference>
<dbReference type="InterPro" id="IPR042525">
    <property type="entry name" value="Rad52_Rad59_Rad22_sf"/>
</dbReference>
<feature type="region of interest" description="Disordered" evidence="5">
    <location>
        <begin position="1"/>
        <end position="40"/>
    </location>
</feature>
<dbReference type="PANTHER" id="PTHR12132:SF1">
    <property type="entry name" value="DNA REPAIR PROTEIN RAD52 HOMOLOG"/>
    <property type="match status" value="1"/>
</dbReference>
<evidence type="ECO:0000256" key="3">
    <source>
        <dbReference type="ARBA" id="ARBA00023172"/>
    </source>
</evidence>
<keyword evidence="4" id="KW-0234">DNA repair</keyword>
<evidence type="ECO:0000256" key="2">
    <source>
        <dbReference type="ARBA" id="ARBA00022763"/>
    </source>
</evidence>
<dbReference type="InterPro" id="IPR007232">
    <property type="entry name" value="Rad52_Rad59_Rad22"/>
</dbReference>
<evidence type="ECO:0000256" key="1">
    <source>
        <dbReference type="ARBA" id="ARBA00006638"/>
    </source>
</evidence>
<evidence type="ECO:0000256" key="4">
    <source>
        <dbReference type="ARBA" id="ARBA00023204"/>
    </source>
</evidence>
<gene>
    <name evidence="6" type="primary">RAD52_3</name>
    <name evidence="6" type="ORF">H2201_008929</name>
</gene>
<organism evidence="6 7">
    <name type="scientific">Coniosporium apollinis</name>
    <dbReference type="NCBI Taxonomy" id="61459"/>
    <lineage>
        <taxon>Eukaryota</taxon>
        <taxon>Fungi</taxon>
        <taxon>Dikarya</taxon>
        <taxon>Ascomycota</taxon>
        <taxon>Pezizomycotina</taxon>
        <taxon>Dothideomycetes</taxon>
        <taxon>Dothideomycetes incertae sedis</taxon>
        <taxon>Coniosporium</taxon>
    </lineage>
</organism>
<dbReference type="SUPFAM" id="SSF54768">
    <property type="entry name" value="dsRNA-binding domain-like"/>
    <property type="match status" value="1"/>
</dbReference>
<dbReference type="Pfam" id="PF04098">
    <property type="entry name" value="Rad52_Rad22"/>
    <property type="match status" value="1"/>
</dbReference>
<evidence type="ECO:0000256" key="5">
    <source>
        <dbReference type="SAM" id="MobiDB-lite"/>
    </source>
</evidence>